<name>A0A9P0C0U1_CHRIL</name>
<feature type="region of interest" description="Disordered" evidence="2">
    <location>
        <begin position="1"/>
        <end position="34"/>
    </location>
</feature>
<organism evidence="3 4">
    <name type="scientific">Chrysodeixis includens</name>
    <name type="common">Soybean looper</name>
    <name type="synonym">Pseudoplusia includens</name>
    <dbReference type="NCBI Taxonomy" id="689277"/>
    <lineage>
        <taxon>Eukaryota</taxon>
        <taxon>Metazoa</taxon>
        <taxon>Ecdysozoa</taxon>
        <taxon>Arthropoda</taxon>
        <taxon>Hexapoda</taxon>
        <taxon>Insecta</taxon>
        <taxon>Pterygota</taxon>
        <taxon>Neoptera</taxon>
        <taxon>Endopterygota</taxon>
        <taxon>Lepidoptera</taxon>
        <taxon>Glossata</taxon>
        <taxon>Ditrysia</taxon>
        <taxon>Noctuoidea</taxon>
        <taxon>Noctuidae</taxon>
        <taxon>Plusiinae</taxon>
        <taxon>Chrysodeixis</taxon>
    </lineage>
</organism>
<keyword evidence="4" id="KW-1185">Reference proteome</keyword>
<protein>
    <recommendedName>
        <fullName evidence="5">Coiled-coil domain-containing protein 13</fullName>
    </recommendedName>
</protein>
<evidence type="ECO:0000256" key="1">
    <source>
        <dbReference type="SAM" id="Coils"/>
    </source>
</evidence>
<dbReference type="GO" id="GO:0031122">
    <property type="term" value="P:cytoplasmic microtubule organization"/>
    <property type="evidence" value="ECO:0007669"/>
    <property type="project" value="TreeGrafter"/>
</dbReference>
<reference evidence="3" key="1">
    <citation type="submission" date="2021-12" db="EMBL/GenBank/DDBJ databases">
        <authorList>
            <person name="King R."/>
        </authorList>
    </citation>
    <scope>NUCLEOTIDE SEQUENCE</scope>
</reference>
<feature type="coiled-coil region" evidence="1">
    <location>
        <begin position="383"/>
        <end position="417"/>
    </location>
</feature>
<proteinExistence type="predicted"/>
<feature type="coiled-coil region" evidence="1">
    <location>
        <begin position="552"/>
        <end position="579"/>
    </location>
</feature>
<accession>A0A9P0C0U1</accession>
<evidence type="ECO:0000256" key="2">
    <source>
        <dbReference type="SAM" id="MobiDB-lite"/>
    </source>
</evidence>
<dbReference type="InterPro" id="IPR038929">
    <property type="entry name" value="CCDC13"/>
</dbReference>
<dbReference type="PANTHER" id="PTHR31935">
    <property type="entry name" value="COILED-COIL DOMAIN-CONTAINING PROTEIN 13"/>
    <property type="match status" value="1"/>
</dbReference>
<evidence type="ECO:0000313" key="3">
    <source>
        <dbReference type="EMBL" id="CAH0599858.1"/>
    </source>
</evidence>
<dbReference type="OrthoDB" id="10070368at2759"/>
<dbReference type="AlphaFoldDB" id="A0A9P0C0U1"/>
<sequence length="613" mass="71234">MDSKKGGKEHKSSKLSVKQAKEPEEKLTDLSSKIDETDEMKLKMLAALEKPEPEDMLYPPELNEHLIAQLRMMTAENSELRKCLFTKDQDMKELNKTITELNQRIRDIISGTGPAISSKSAGIISAKITELCKQNRHLVAEIEGYKTKNAVLERKVMQLDILRREQENLDICLCKDEPIEASPDELKELNSKLATVNKKLYESKNRNLELKNDILIATKILQQELGDKFTSIKELQNDIKGWKGRAQQIILLQAKISELEEKLGTKQRTDKEDSSKHKNQGQIIRELEAKKKKENDLALKDMESLKEENHDLKRRLDGAKCRIRSLECDATLIRQKMQTFVEKSSHDDLLINEQRNQIKTSELYYQEILKENSAKMFKMNFEITEYQKLIKNTDAKIDALRKQASEKATKIEELRAQLLRYEECSLQSIFFTPMKTATDNEIKKLSELVVVLNTRLDAERHKWEELEAVNRKLKERKKRLDKKVVNLEEELRFFKDSRRGSRASKGSVHKEIGHYDAVSSISKKMSSLTNAVVEKPSESTQSESLPEEELDRDELKFKLELTEEKLKILEDKLKMIEEEKQYDYNHLTEMIQTSKQLFNEALMVLQREKCLCS</sequence>
<dbReference type="PANTHER" id="PTHR31935:SF1">
    <property type="entry name" value="COILED-COIL DOMAIN-CONTAINING PROTEIN 13"/>
    <property type="match status" value="1"/>
</dbReference>
<feature type="compositionally biased region" description="Basic and acidic residues" evidence="2">
    <location>
        <begin position="19"/>
        <end position="34"/>
    </location>
</feature>
<dbReference type="GO" id="GO:0034451">
    <property type="term" value="C:centriolar satellite"/>
    <property type="evidence" value="ECO:0007669"/>
    <property type="project" value="TreeGrafter"/>
</dbReference>
<dbReference type="Proteomes" id="UP001154114">
    <property type="component" value="Chromosome 29"/>
</dbReference>
<gene>
    <name evidence="3" type="ORF">CINC_LOCUS8970</name>
</gene>
<evidence type="ECO:0008006" key="5">
    <source>
        <dbReference type="Google" id="ProtNLM"/>
    </source>
</evidence>
<keyword evidence="1" id="KW-0175">Coiled coil</keyword>
<evidence type="ECO:0000313" key="4">
    <source>
        <dbReference type="Proteomes" id="UP001154114"/>
    </source>
</evidence>
<dbReference type="EMBL" id="LR824032">
    <property type="protein sequence ID" value="CAH0599858.1"/>
    <property type="molecule type" value="Genomic_DNA"/>
</dbReference>
<feature type="compositionally biased region" description="Basic and acidic residues" evidence="2">
    <location>
        <begin position="1"/>
        <end position="12"/>
    </location>
</feature>
<feature type="coiled-coil region" evidence="1">
    <location>
        <begin position="456"/>
        <end position="497"/>
    </location>
</feature>
<feature type="coiled-coil region" evidence="1">
    <location>
        <begin position="249"/>
        <end position="329"/>
    </location>
</feature>
<dbReference type="GO" id="GO:1905515">
    <property type="term" value="P:non-motile cilium assembly"/>
    <property type="evidence" value="ECO:0007669"/>
    <property type="project" value="TreeGrafter"/>
</dbReference>